<dbReference type="RefSeq" id="WP_074834438.1">
    <property type="nucleotide sequence ID" value="NZ_CATLQZ010000005.1"/>
</dbReference>
<dbReference type="GeneID" id="80816556"/>
<keyword evidence="3" id="KW-1185">Reference proteome</keyword>
<evidence type="ECO:0000313" key="2">
    <source>
        <dbReference type="EMBL" id="SEI58102.1"/>
    </source>
</evidence>
<name>A0A975W6L5_9RHOB</name>
<feature type="chain" id="PRO_5037149836" evidence="1">
    <location>
        <begin position="23"/>
        <end position="234"/>
    </location>
</feature>
<proteinExistence type="predicted"/>
<reference evidence="2 3" key="1">
    <citation type="submission" date="2016-10" db="EMBL/GenBank/DDBJ databases">
        <authorList>
            <person name="Varghese N."/>
            <person name="Submissions S."/>
        </authorList>
    </citation>
    <scope>NUCLEOTIDE SEQUENCE [LARGE SCALE GENOMIC DNA]</scope>
    <source>
        <strain evidence="2 3">FF3</strain>
    </source>
</reference>
<comment type="caution">
    <text evidence="2">The sequence shown here is derived from an EMBL/GenBank/DDBJ whole genome shotgun (WGS) entry which is preliminary data.</text>
</comment>
<sequence>MRNILPLFFLIFSLVIPGAALAACETRDTRSIDVVIGQLDAGSYLREGFRISPDGTLSRALWNDGNNLLGRSQLVDLGVEAYQSALADISRTQPRHAMVPNDGTIPSPPTFTVEIAYLEPGGKTRFVFRIAATPALSGLIEAWRGAAPVSAPPSGNYIWSILAPNNPGRADLALSADGCGGDIEKNLAEALGGSHIVTRTDSAFRGFVETNPGRSRFIADLPDGHAYFGILSGR</sequence>
<dbReference type="Proteomes" id="UP000182932">
    <property type="component" value="Unassembled WGS sequence"/>
</dbReference>
<evidence type="ECO:0000313" key="3">
    <source>
        <dbReference type="Proteomes" id="UP000182932"/>
    </source>
</evidence>
<keyword evidence="1" id="KW-0732">Signal</keyword>
<dbReference type="AlphaFoldDB" id="A0A975W6L5"/>
<feature type="signal peptide" evidence="1">
    <location>
        <begin position="1"/>
        <end position="22"/>
    </location>
</feature>
<gene>
    <name evidence="2" type="ORF">SAMN04487940_101286</name>
</gene>
<organism evidence="2 3">
    <name type="scientific">Marinovum algicola</name>
    <dbReference type="NCBI Taxonomy" id="42444"/>
    <lineage>
        <taxon>Bacteria</taxon>
        <taxon>Pseudomonadati</taxon>
        <taxon>Pseudomonadota</taxon>
        <taxon>Alphaproteobacteria</taxon>
        <taxon>Rhodobacterales</taxon>
        <taxon>Roseobacteraceae</taxon>
        <taxon>Marinovum</taxon>
    </lineage>
</organism>
<accession>A0A975W6L5</accession>
<dbReference type="EMBL" id="FNYY01000001">
    <property type="protein sequence ID" value="SEI58102.1"/>
    <property type="molecule type" value="Genomic_DNA"/>
</dbReference>
<evidence type="ECO:0000256" key="1">
    <source>
        <dbReference type="SAM" id="SignalP"/>
    </source>
</evidence>
<dbReference type="PROSITE" id="PS51257">
    <property type="entry name" value="PROKAR_LIPOPROTEIN"/>
    <property type="match status" value="1"/>
</dbReference>
<protein>
    <submittedName>
        <fullName evidence="2">Uncharacterized protein</fullName>
    </submittedName>
</protein>